<dbReference type="CDD" id="cd04301">
    <property type="entry name" value="NAT_SF"/>
    <property type="match status" value="1"/>
</dbReference>
<keyword evidence="1" id="KW-0808">Transferase</keyword>
<dbReference type="OrthoDB" id="249099at2759"/>
<keyword evidence="6" id="KW-1185">Reference proteome</keyword>
<feature type="domain" description="N-acetyltransferase" evidence="4">
    <location>
        <begin position="1"/>
        <end position="108"/>
    </location>
</feature>
<dbReference type="Proteomes" id="UP000663699">
    <property type="component" value="Chromosome 2"/>
</dbReference>
<evidence type="ECO:0000313" key="5">
    <source>
        <dbReference type="EMBL" id="QSL64501.1"/>
    </source>
</evidence>
<dbReference type="PANTHER" id="PTHR45896:SF1">
    <property type="entry name" value="N-ALPHA-ACETYLTRANSFERASE 30"/>
    <property type="match status" value="1"/>
</dbReference>
<reference evidence="5" key="1">
    <citation type="submission" date="2020-06" db="EMBL/GenBank/DDBJ databases">
        <title>Genomes of multiple members of Pneumocystis genus reveal paths to human pathogen Pneumocystis jirovecii.</title>
        <authorList>
            <person name="Cisse O.H."/>
            <person name="Ma L."/>
            <person name="Dekker J."/>
            <person name="Khil P."/>
            <person name="Jo J."/>
            <person name="Brenchley J."/>
            <person name="Blair R."/>
            <person name="Pahar B."/>
            <person name="Chabe M."/>
            <person name="Van Rompay K.A."/>
            <person name="Keesler R."/>
            <person name="Sukura A."/>
            <person name="Hirsch V."/>
            <person name="Kutty G."/>
            <person name="Liu Y."/>
            <person name="Peng L."/>
            <person name="Chen J."/>
            <person name="Song J."/>
            <person name="Weissenbacher-Lang C."/>
            <person name="Xu J."/>
            <person name="Upham N.S."/>
            <person name="Stajich J.E."/>
            <person name="Cuomo C.A."/>
            <person name="Cushion M.T."/>
            <person name="Kovacs J.A."/>
        </authorList>
    </citation>
    <scope>NUCLEOTIDE SEQUENCE</scope>
    <source>
        <strain evidence="5">2A</strain>
    </source>
</reference>
<proteinExistence type="inferred from homology"/>
<name>A0A899FRU8_9ASCO</name>
<dbReference type="AlphaFoldDB" id="A0A899FRU8"/>
<comment type="similarity">
    <text evidence="3">Belongs to the acetyltransferase family. MAK3 subfamily.</text>
</comment>
<evidence type="ECO:0000256" key="3">
    <source>
        <dbReference type="ARBA" id="ARBA00024025"/>
    </source>
</evidence>
<dbReference type="Pfam" id="PF00583">
    <property type="entry name" value="Acetyltransf_1"/>
    <property type="match status" value="1"/>
</dbReference>
<keyword evidence="2" id="KW-0012">Acyltransferase</keyword>
<evidence type="ECO:0000313" key="6">
    <source>
        <dbReference type="Proteomes" id="UP000663699"/>
    </source>
</evidence>
<dbReference type="Gene3D" id="3.40.630.30">
    <property type="match status" value="1"/>
</dbReference>
<evidence type="ECO:0000256" key="1">
    <source>
        <dbReference type="ARBA" id="ARBA00022679"/>
    </source>
</evidence>
<accession>A0A899FRU8</accession>
<dbReference type="InterPro" id="IPR044542">
    <property type="entry name" value="NAA30-like"/>
</dbReference>
<dbReference type="InterPro" id="IPR016181">
    <property type="entry name" value="Acyl_CoA_acyltransferase"/>
</dbReference>
<gene>
    <name evidence="5" type="ORF">MERGE_001802</name>
</gene>
<evidence type="ECO:0000259" key="4">
    <source>
        <dbReference type="PROSITE" id="PS51186"/>
    </source>
</evidence>
<dbReference type="PANTHER" id="PTHR45896">
    <property type="entry name" value="N-ALPHA-ACETYLTRANSFERASE 30"/>
    <property type="match status" value="1"/>
</dbReference>
<sequence>MARIAKEDDIIVGAIICKLENHKNCLRGYIAMIAVKKEYRRKGIASKMVKKVLSIMKEKNTDEVVLETEVANKEAIILYENFGFIRDKRLHKYYLNTSDAYRFILKLKEPIYYSYH</sequence>
<dbReference type="InterPro" id="IPR000182">
    <property type="entry name" value="GNAT_dom"/>
</dbReference>
<dbReference type="SUPFAM" id="SSF55729">
    <property type="entry name" value="Acyl-CoA N-acyltransferases (Nat)"/>
    <property type="match status" value="1"/>
</dbReference>
<evidence type="ECO:0000256" key="2">
    <source>
        <dbReference type="ARBA" id="ARBA00023315"/>
    </source>
</evidence>
<organism evidence="5 6">
    <name type="scientific">Pneumocystis wakefieldiae</name>
    <dbReference type="NCBI Taxonomy" id="38082"/>
    <lineage>
        <taxon>Eukaryota</taxon>
        <taxon>Fungi</taxon>
        <taxon>Dikarya</taxon>
        <taxon>Ascomycota</taxon>
        <taxon>Taphrinomycotina</taxon>
        <taxon>Pneumocystomycetes</taxon>
        <taxon>Pneumocystaceae</taxon>
        <taxon>Pneumocystis</taxon>
    </lineage>
</organism>
<protein>
    <recommendedName>
        <fullName evidence="4">N-acetyltransferase domain-containing protein</fullName>
    </recommendedName>
</protein>
<dbReference type="GO" id="GO:0004596">
    <property type="term" value="F:protein-N-terminal amino-acid acetyltransferase activity"/>
    <property type="evidence" value="ECO:0007669"/>
    <property type="project" value="InterPro"/>
</dbReference>
<dbReference type="PROSITE" id="PS51186">
    <property type="entry name" value="GNAT"/>
    <property type="match status" value="1"/>
</dbReference>
<dbReference type="EMBL" id="CP054533">
    <property type="protein sequence ID" value="QSL64501.1"/>
    <property type="molecule type" value="Genomic_DNA"/>
</dbReference>
<dbReference type="GO" id="GO:0031417">
    <property type="term" value="C:NatC complex"/>
    <property type="evidence" value="ECO:0007669"/>
    <property type="project" value="TreeGrafter"/>
</dbReference>